<organism evidence="2 3">
    <name type="scientific">Halopseudomonas formosensis</name>
    <dbReference type="NCBI Taxonomy" id="1002526"/>
    <lineage>
        <taxon>Bacteria</taxon>
        <taxon>Pseudomonadati</taxon>
        <taxon>Pseudomonadota</taxon>
        <taxon>Gammaproteobacteria</taxon>
        <taxon>Pseudomonadales</taxon>
        <taxon>Pseudomonadaceae</taxon>
        <taxon>Halopseudomonas</taxon>
    </lineage>
</organism>
<proteinExistence type="predicted"/>
<feature type="transmembrane region" description="Helical" evidence="1">
    <location>
        <begin position="82"/>
        <end position="101"/>
    </location>
</feature>
<evidence type="ECO:0000256" key="1">
    <source>
        <dbReference type="SAM" id="Phobius"/>
    </source>
</evidence>
<gene>
    <name evidence="2" type="ORF">RED13_002613</name>
</gene>
<keyword evidence="3" id="KW-1185">Reference proteome</keyword>
<keyword evidence="1" id="KW-0812">Transmembrane</keyword>
<evidence type="ECO:0000313" key="3">
    <source>
        <dbReference type="Proteomes" id="UP001281217"/>
    </source>
</evidence>
<reference evidence="3" key="1">
    <citation type="submission" date="2023-07" db="EMBL/GenBank/DDBJ databases">
        <authorList>
            <person name="de Witt J."/>
        </authorList>
    </citation>
    <scope>NUCLEOTIDE SEQUENCE [LARGE SCALE GENOMIC DNA]</scope>
    <source>
        <strain evidence="3">FZJ</strain>
    </source>
</reference>
<keyword evidence="1" id="KW-1133">Transmembrane helix</keyword>
<sequence>MRMIRKVVLIAEAVMSFAPMVLIWLLGFFMSPVFLFGLLAGVDIELATVLLAITLGGIGLWGVVHLTIKVIQPNYRVITPRVLKRFLACGYLAVFIAIQLFDPELQELAVIFLPPLLVTTHFMYLARGYLWQRVTGAK</sequence>
<dbReference type="Proteomes" id="UP001281217">
    <property type="component" value="Unassembled WGS sequence"/>
</dbReference>
<dbReference type="EMBL" id="JAVRDO010000006">
    <property type="protein sequence ID" value="MDX9688166.1"/>
    <property type="molecule type" value="Genomic_DNA"/>
</dbReference>
<name>A0ABU5BZR9_9GAMM</name>
<evidence type="ECO:0000313" key="2">
    <source>
        <dbReference type="EMBL" id="MDX9688166.1"/>
    </source>
</evidence>
<protein>
    <recommendedName>
        <fullName evidence="4">ATP synthase protein I</fullName>
    </recommendedName>
</protein>
<evidence type="ECO:0008006" key="4">
    <source>
        <dbReference type="Google" id="ProtNLM"/>
    </source>
</evidence>
<accession>A0ABU5BZR9</accession>
<keyword evidence="1" id="KW-0472">Membrane</keyword>
<feature type="transmembrane region" description="Helical" evidence="1">
    <location>
        <begin position="107"/>
        <end position="126"/>
    </location>
</feature>
<comment type="caution">
    <text evidence="2">The sequence shown here is derived from an EMBL/GenBank/DDBJ whole genome shotgun (WGS) entry which is preliminary data.</text>
</comment>
<feature type="transmembrane region" description="Helical" evidence="1">
    <location>
        <begin position="46"/>
        <end position="70"/>
    </location>
</feature>